<reference evidence="2 3" key="1">
    <citation type="journal article" date="2014" name="Am. J. Bot.">
        <title>Genome assembly and annotation for red clover (Trifolium pratense; Fabaceae).</title>
        <authorList>
            <person name="Istvanek J."/>
            <person name="Jaros M."/>
            <person name="Krenek A."/>
            <person name="Repkova J."/>
        </authorList>
    </citation>
    <scope>NUCLEOTIDE SEQUENCE [LARGE SCALE GENOMIC DNA]</scope>
    <source>
        <strain evidence="3">cv. Tatra</strain>
        <tissue evidence="2">Young leaves</tissue>
    </source>
</reference>
<evidence type="ECO:0000256" key="1">
    <source>
        <dbReference type="SAM" id="MobiDB-lite"/>
    </source>
</evidence>
<proteinExistence type="predicted"/>
<comment type="caution">
    <text evidence="2">The sequence shown here is derived from an EMBL/GenBank/DDBJ whole genome shotgun (WGS) entry which is preliminary data.</text>
</comment>
<dbReference type="AlphaFoldDB" id="A0A2K3KJQ9"/>
<accession>A0A2K3KJQ9</accession>
<reference evidence="2 3" key="2">
    <citation type="journal article" date="2017" name="Front. Plant Sci.">
        <title>Gene Classification and Mining of Molecular Markers Useful in Red Clover (Trifolium pratense) Breeding.</title>
        <authorList>
            <person name="Istvanek J."/>
            <person name="Dluhosova J."/>
            <person name="Dluhos P."/>
            <person name="Patkova L."/>
            <person name="Nedelnik J."/>
            <person name="Repkova J."/>
        </authorList>
    </citation>
    <scope>NUCLEOTIDE SEQUENCE [LARGE SCALE GENOMIC DNA]</scope>
    <source>
        <strain evidence="3">cv. Tatra</strain>
        <tissue evidence="2">Young leaves</tissue>
    </source>
</reference>
<name>A0A2K3KJQ9_TRIPR</name>
<dbReference type="Proteomes" id="UP000236291">
    <property type="component" value="Unassembled WGS sequence"/>
</dbReference>
<evidence type="ECO:0000313" key="3">
    <source>
        <dbReference type="Proteomes" id="UP000236291"/>
    </source>
</evidence>
<sequence length="65" mass="7052">MLSVLRPSKKRANVDISNTDMDFKGEAGVDAGLEAECAVRPSKKRANQGDNDASSAWKKKSKMDP</sequence>
<dbReference type="EMBL" id="ASHM01099214">
    <property type="protein sequence ID" value="PNX66512.1"/>
    <property type="molecule type" value="Genomic_DNA"/>
</dbReference>
<feature type="region of interest" description="Disordered" evidence="1">
    <location>
        <begin position="40"/>
        <end position="65"/>
    </location>
</feature>
<feature type="region of interest" description="Disordered" evidence="1">
    <location>
        <begin position="1"/>
        <end position="22"/>
    </location>
</feature>
<organism evidence="2 3">
    <name type="scientific">Trifolium pratense</name>
    <name type="common">Red clover</name>
    <dbReference type="NCBI Taxonomy" id="57577"/>
    <lineage>
        <taxon>Eukaryota</taxon>
        <taxon>Viridiplantae</taxon>
        <taxon>Streptophyta</taxon>
        <taxon>Embryophyta</taxon>
        <taxon>Tracheophyta</taxon>
        <taxon>Spermatophyta</taxon>
        <taxon>Magnoliopsida</taxon>
        <taxon>eudicotyledons</taxon>
        <taxon>Gunneridae</taxon>
        <taxon>Pentapetalae</taxon>
        <taxon>rosids</taxon>
        <taxon>fabids</taxon>
        <taxon>Fabales</taxon>
        <taxon>Fabaceae</taxon>
        <taxon>Papilionoideae</taxon>
        <taxon>50 kb inversion clade</taxon>
        <taxon>NPAAA clade</taxon>
        <taxon>Hologalegina</taxon>
        <taxon>IRL clade</taxon>
        <taxon>Trifolieae</taxon>
        <taxon>Trifolium</taxon>
    </lineage>
</organism>
<protein>
    <submittedName>
        <fullName evidence="2">Uncharacterized protein</fullName>
    </submittedName>
</protein>
<evidence type="ECO:0000313" key="2">
    <source>
        <dbReference type="EMBL" id="PNX66512.1"/>
    </source>
</evidence>
<gene>
    <name evidence="2" type="ORF">L195_g055133</name>
</gene>